<accession>A0A1E4SYL7</accession>
<feature type="transmembrane region" description="Helical" evidence="8">
    <location>
        <begin position="1103"/>
        <end position="1123"/>
    </location>
</feature>
<comment type="subcellular location">
    <subcellularLocation>
        <location evidence="1">Membrane</location>
        <topology evidence="1">Multi-pass membrane protein</topology>
    </subcellularLocation>
</comment>
<organism evidence="10 11">
    <name type="scientific">[Candida] arabinofermentans NRRL YB-2248</name>
    <dbReference type="NCBI Taxonomy" id="983967"/>
    <lineage>
        <taxon>Eukaryota</taxon>
        <taxon>Fungi</taxon>
        <taxon>Dikarya</taxon>
        <taxon>Ascomycota</taxon>
        <taxon>Saccharomycotina</taxon>
        <taxon>Pichiomycetes</taxon>
        <taxon>Pichiales</taxon>
        <taxon>Pichiaceae</taxon>
        <taxon>Ogataea</taxon>
        <taxon>Ogataea/Candida clade</taxon>
    </lineage>
</organism>
<keyword evidence="11" id="KW-1185">Reference proteome</keyword>
<dbReference type="Gene3D" id="3.40.50.300">
    <property type="entry name" value="P-loop containing nucleotide triphosphate hydrolases"/>
    <property type="match status" value="2"/>
</dbReference>
<feature type="transmembrane region" description="Helical" evidence="8">
    <location>
        <begin position="515"/>
        <end position="535"/>
    </location>
</feature>
<feature type="domain" description="ABC transporter" evidence="9">
    <location>
        <begin position="34"/>
        <end position="272"/>
    </location>
</feature>
<feature type="transmembrane region" description="Helical" evidence="8">
    <location>
        <begin position="1396"/>
        <end position="1416"/>
    </location>
</feature>
<dbReference type="GO" id="GO:0016020">
    <property type="term" value="C:membrane"/>
    <property type="evidence" value="ECO:0007669"/>
    <property type="project" value="UniProtKB-SubCell"/>
</dbReference>
<feature type="transmembrane region" description="Helical" evidence="8">
    <location>
        <begin position="1156"/>
        <end position="1178"/>
    </location>
</feature>
<evidence type="ECO:0000313" key="11">
    <source>
        <dbReference type="Proteomes" id="UP000094801"/>
    </source>
</evidence>
<protein>
    <recommendedName>
        <fullName evidence="9">ABC transporter domain-containing protein</fullName>
    </recommendedName>
</protein>
<name>A0A1E4SYL7_9ASCO</name>
<feature type="transmembrane region" description="Helical" evidence="8">
    <location>
        <begin position="373"/>
        <end position="393"/>
    </location>
</feature>
<dbReference type="InterPro" id="IPR017871">
    <property type="entry name" value="ABC_transporter-like_CS"/>
</dbReference>
<dbReference type="STRING" id="983967.A0A1E4SYL7"/>
<dbReference type="Proteomes" id="UP000094801">
    <property type="component" value="Unassembled WGS sequence"/>
</dbReference>
<dbReference type="InterPro" id="IPR043926">
    <property type="entry name" value="ABCG_dom"/>
</dbReference>
<feature type="transmembrane region" description="Helical" evidence="8">
    <location>
        <begin position="642"/>
        <end position="664"/>
    </location>
</feature>
<keyword evidence="5" id="KW-0067">ATP-binding</keyword>
<feature type="transmembrane region" description="Helical" evidence="8">
    <location>
        <begin position="485"/>
        <end position="503"/>
    </location>
</feature>
<keyword evidence="3 8" id="KW-0812">Transmembrane</keyword>
<dbReference type="GO" id="GO:0016887">
    <property type="term" value="F:ATP hydrolysis activity"/>
    <property type="evidence" value="ECO:0007669"/>
    <property type="project" value="InterPro"/>
</dbReference>
<dbReference type="GO" id="GO:0140359">
    <property type="term" value="F:ABC-type transporter activity"/>
    <property type="evidence" value="ECO:0007669"/>
    <property type="project" value="InterPro"/>
</dbReference>
<evidence type="ECO:0000313" key="10">
    <source>
        <dbReference type="EMBL" id="ODV84587.1"/>
    </source>
</evidence>
<sequence length="1470" mass="167250">MDQFFSTSIPSTLCVKGFSADTKVTKFVGSQSNLFATNILSGKLSSKTHAEHVKLLNNLNFIVKPGELCLVLGRPKQSNTLILQKVSQHNEEDRHTILRSNVTSYNQLVFSEEMDHHFPFLSVEKTLRFAMNCKIRDPSINKQAFIEELLQLFEMPHTLKTRVGNDYVRGISGGERRRISIIEALIANGSINCLDNSTRGLDSSTALNFVSTLSKLAKTYDKIFMLTLYQGSQGLYDEFDKVLILYNGYQIYFGDSNKVESYFATYGYAKKNERLSTMEFIDLIIDDSIRFEDKWEVIDPDFKGHIPKTPVEFAEIWLDSEEFASLNRELNHHTTGVQTTDLIRKEKYTQHRYRQFIDCFNRNFSNSLFNTSFIISTLASQVLLAIFSGTLFLNLKMDTLGTFAKGGLAFFILMFYTFVSMSEVSKNFGNTLMTTKQSRHLIFYSPVIETFTSIFTDIPFKLIGILLFVVITYFLSGLVKDAAHFIAFYIFATLGMLSVSQLYHVVAKLAPNLDIANSLSGLFLLWLAMYASYVIPLDQMHPWFKWMAYINPLKYAFESMLLVQLHNVELSCSEADYVIGGSESDWSSGLVNKTIDGICDYTGLRLNYEDLLDEVTTQAGILGDDYLASAFGYFYDEVWRNLGILILFWVFFIGLELLGTGLISTFKSNKITTRAPSLIIYKSKNKYGIETGSGAGGDYSALDEESLLGRGLADEGEFNFQRGGEAYNKPQSHNAPFKWQNVVYTIDNGRVLLNNIDGIVKEGELTALMGSSGAGKTTLLNVLSNRYNSGYVNGFVSMKNQMGYVEQQDLLMGELTVREILVNTALLRRSSDIPDVEKVQYAEKIIKLLELEEYADSQVGYFDNENLTGLTLEQRKKVSLGMELVAKPEVLFVDEITSGLDNQASFKIIKLLKNLTDKEGFIILCTIHQPSISVFEQFDKVCLLAKGGHQVYFGWIDKIVPYFESQCDLKCGGSDNIADYIIDVLVSSNVDWKSIWKSSKNCAELSIELNRIDELHQGSNTDDLGDPFADPQSIQLSTFGSMPSPAPFIQASYNTQFKIILKRSILELIRNKRYIKSKIMLFLVAGLYIGFTFWKISLHSLSSLQLIIFAVFMVLCISSPLIHQIQDRCKMSKELFEFRELKTNTFHWTILPITQFILETPIAIFGSTLSFCCFYFCWGVNSEPWRVFQFWFTYSITFQVYALSFGLFVLYCSPNHLVVGVLDSLLFAVMFVFCGVLQPYYLMPTFWRTIAYYSSPFTYYLNNLVSIMLHDQKLECNYNVGEDNIMDSYDGENVIVSGFEYLPMYAPLGETCDEYLGPWEKASGGYHLNSTEADETIASNLNNFAKSYNLNATQVSEITDDIQSNPQLCLYCKYKTGDEFLKTMNLSYHNIWRDYALFWMFIVLNLILLVAGYWMYVNPMFKRMLNPIKGFFGMIRSLFKSAKISATEGLKRKNSSKYSELGDVHYRTAL</sequence>
<feature type="transmembrane region" description="Helical" evidence="8">
    <location>
        <begin position="400"/>
        <end position="419"/>
    </location>
</feature>
<evidence type="ECO:0000256" key="1">
    <source>
        <dbReference type="ARBA" id="ARBA00004141"/>
    </source>
</evidence>
<keyword evidence="2" id="KW-0813">Transport</keyword>
<dbReference type="InterPro" id="IPR013525">
    <property type="entry name" value="ABC2_TM"/>
</dbReference>
<evidence type="ECO:0000256" key="4">
    <source>
        <dbReference type="ARBA" id="ARBA00022741"/>
    </source>
</evidence>
<evidence type="ECO:0000256" key="8">
    <source>
        <dbReference type="SAM" id="Phobius"/>
    </source>
</evidence>
<evidence type="ECO:0000256" key="3">
    <source>
        <dbReference type="ARBA" id="ARBA00022692"/>
    </source>
</evidence>
<dbReference type="PANTHER" id="PTHR19241">
    <property type="entry name" value="ATP-BINDING CASSETTE TRANSPORTER"/>
    <property type="match status" value="1"/>
</dbReference>
<feature type="transmembrane region" description="Helical" evidence="8">
    <location>
        <begin position="1190"/>
        <end position="1210"/>
    </location>
</feature>
<feature type="transmembrane region" description="Helical" evidence="8">
    <location>
        <begin position="1079"/>
        <end position="1097"/>
    </location>
</feature>
<dbReference type="InterPro" id="IPR010929">
    <property type="entry name" value="PDR_CDR_ABC"/>
</dbReference>
<keyword evidence="6 8" id="KW-1133">Transmembrane helix</keyword>
<evidence type="ECO:0000259" key="9">
    <source>
        <dbReference type="PROSITE" id="PS50893"/>
    </source>
</evidence>
<evidence type="ECO:0000256" key="7">
    <source>
        <dbReference type="ARBA" id="ARBA00023136"/>
    </source>
</evidence>
<feature type="domain" description="ABC transporter" evidence="9">
    <location>
        <begin position="737"/>
        <end position="971"/>
    </location>
</feature>
<proteinExistence type="predicted"/>
<dbReference type="SUPFAM" id="SSF52540">
    <property type="entry name" value="P-loop containing nucleoside triphosphate hydrolases"/>
    <property type="match status" value="2"/>
</dbReference>
<dbReference type="PROSITE" id="PS50893">
    <property type="entry name" value="ABC_TRANSPORTER_2"/>
    <property type="match status" value="2"/>
</dbReference>
<evidence type="ECO:0000256" key="5">
    <source>
        <dbReference type="ARBA" id="ARBA00022840"/>
    </source>
</evidence>
<dbReference type="Pfam" id="PF06422">
    <property type="entry name" value="PDR_CDR"/>
    <property type="match status" value="1"/>
</dbReference>
<dbReference type="InterPro" id="IPR003439">
    <property type="entry name" value="ABC_transporter-like_ATP-bd"/>
</dbReference>
<reference evidence="11" key="1">
    <citation type="submission" date="2016-04" db="EMBL/GenBank/DDBJ databases">
        <title>Comparative genomics of biotechnologically important yeasts.</title>
        <authorList>
            <consortium name="DOE Joint Genome Institute"/>
            <person name="Riley R."/>
            <person name="Haridas S."/>
            <person name="Wolfe K.H."/>
            <person name="Lopes M.R."/>
            <person name="Hittinger C.T."/>
            <person name="Goker M."/>
            <person name="Salamov A."/>
            <person name="Wisecaver J."/>
            <person name="Long T.M."/>
            <person name="Aerts A.L."/>
            <person name="Barry K."/>
            <person name="Choi C."/>
            <person name="Clum A."/>
            <person name="Coughlan A.Y."/>
            <person name="Deshpande S."/>
            <person name="Douglass A.P."/>
            <person name="Hanson S.J."/>
            <person name="Klenk H.-P."/>
            <person name="Labutti K."/>
            <person name="Lapidus A."/>
            <person name="Lindquist E."/>
            <person name="Lipzen A."/>
            <person name="Meier-Kolthoff J.P."/>
            <person name="Ohm R.A."/>
            <person name="Otillar R.P."/>
            <person name="Pangilinan J."/>
            <person name="Peng Y."/>
            <person name="Rokas A."/>
            <person name="Rosa C.A."/>
            <person name="Scheuner C."/>
            <person name="Sibirny A.A."/>
            <person name="Slot J.C."/>
            <person name="Stielow J.B."/>
            <person name="Sun H."/>
            <person name="Kurtzman C.P."/>
            <person name="Blackwell M."/>
            <person name="Grigoriev I.V."/>
            <person name="Jeffries T.W."/>
        </authorList>
    </citation>
    <scope>NUCLEOTIDE SEQUENCE [LARGE SCALE GENOMIC DNA]</scope>
    <source>
        <strain evidence="11">NRRL YB-2248</strain>
    </source>
</reference>
<dbReference type="Pfam" id="PF01061">
    <property type="entry name" value="ABC2_membrane"/>
    <property type="match status" value="2"/>
</dbReference>
<keyword evidence="4" id="KW-0547">Nucleotide-binding</keyword>
<dbReference type="PROSITE" id="PS00211">
    <property type="entry name" value="ABC_TRANSPORTER_1"/>
    <property type="match status" value="1"/>
</dbReference>
<keyword evidence="7 8" id="KW-0472">Membrane</keyword>
<evidence type="ECO:0000256" key="6">
    <source>
        <dbReference type="ARBA" id="ARBA00022989"/>
    </source>
</evidence>
<gene>
    <name evidence="10" type="ORF">CANARDRAFT_29115</name>
</gene>
<dbReference type="Pfam" id="PF19055">
    <property type="entry name" value="ABC2_membrane_7"/>
    <property type="match status" value="1"/>
</dbReference>
<evidence type="ECO:0000256" key="2">
    <source>
        <dbReference type="ARBA" id="ARBA00022448"/>
    </source>
</evidence>
<dbReference type="InterPro" id="IPR003593">
    <property type="entry name" value="AAA+_ATPase"/>
</dbReference>
<dbReference type="InterPro" id="IPR027417">
    <property type="entry name" value="P-loop_NTPase"/>
</dbReference>
<dbReference type="GO" id="GO:0005524">
    <property type="term" value="F:ATP binding"/>
    <property type="evidence" value="ECO:0007669"/>
    <property type="project" value="UniProtKB-KW"/>
</dbReference>
<dbReference type="EMBL" id="KV453856">
    <property type="protein sequence ID" value="ODV84587.1"/>
    <property type="molecule type" value="Genomic_DNA"/>
</dbReference>
<feature type="transmembrane region" description="Helical" evidence="8">
    <location>
        <begin position="462"/>
        <end position="479"/>
    </location>
</feature>
<dbReference type="SMART" id="SM00382">
    <property type="entry name" value="AAA"/>
    <property type="match status" value="1"/>
</dbReference>
<dbReference type="Pfam" id="PF00005">
    <property type="entry name" value="ABC_tran"/>
    <property type="match status" value="2"/>
</dbReference>
<feature type="transmembrane region" description="Helical" evidence="8">
    <location>
        <begin position="1217"/>
        <end position="1241"/>
    </location>
</feature>
<dbReference type="OrthoDB" id="245989at2759"/>